<dbReference type="EMBL" id="DSVQ01000015">
    <property type="protein sequence ID" value="HGT39838.1"/>
    <property type="molecule type" value="Genomic_DNA"/>
</dbReference>
<evidence type="ECO:0000256" key="6">
    <source>
        <dbReference type="RuleBase" id="RU003476"/>
    </source>
</evidence>
<reference evidence="8" key="1">
    <citation type="journal article" date="2020" name="mSystems">
        <title>Genome- and Community-Level Interaction Insights into Carbon Utilization and Element Cycling Functions of Hydrothermarchaeota in Hydrothermal Sediment.</title>
        <authorList>
            <person name="Zhou Z."/>
            <person name="Liu Y."/>
            <person name="Xu W."/>
            <person name="Pan J."/>
            <person name="Luo Z.H."/>
            <person name="Li M."/>
        </authorList>
    </citation>
    <scope>NUCLEOTIDE SEQUENCE [LARGE SCALE GENOMIC DNA]</scope>
    <source>
        <strain evidence="8">SpSt-508</strain>
    </source>
</reference>
<evidence type="ECO:0000256" key="1">
    <source>
        <dbReference type="ARBA" id="ARBA00005582"/>
    </source>
</evidence>
<dbReference type="InterPro" id="IPR051325">
    <property type="entry name" value="Nudix_hydrolase_domain"/>
</dbReference>
<dbReference type="PANTHER" id="PTHR21340:SF0">
    <property type="entry name" value="BIS(5'-NUCLEOSYL)-TETRAPHOSPHATASE [ASYMMETRICAL]"/>
    <property type="match status" value="1"/>
</dbReference>
<keyword evidence="3" id="KW-0547">Nucleotide-binding</keyword>
<dbReference type="GO" id="GO:0004081">
    <property type="term" value="F:bis(5'-nucleosyl)-tetraphosphatase (asymmetrical) activity"/>
    <property type="evidence" value="ECO:0007669"/>
    <property type="project" value="TreeGrafter"/>
</dbReference>
<dbReference type="Pfam" id="PF00293">
    <property type="entry name" value="NUDIX"/>
    <property type="match status" value="1"/>
</dbReference>
<dbReference type="GO" id="GO:0006167">
    <property type="term" value="P:AMP biosynthetic process"/>
    <property type="evidence" value="ECO:0007669"/>
    <property type="project" value="TreeGrafter"/>
</dbReference>
<dbReference type="PRINTS" id="PR00502">
    <property type="entry name" value="NUDIXFAMILY"/>
</dbReference>
<accession>A0A7C4LN31</accession>
<keyword evidence="4 6" id="KW-0378">Hydrolase</keyword>
<dbReference type="GO" id="GO:0006754">
    <property type="term" value="P:ATP biosynthetic process"/>
    <property type="evidence" value="ECO:0007669"/>
    <property type="project" value="TreeGrafter"/>
</dbReference>
<dbReference type="InterPro" id="IPR020476">
    <property type="entry name" value="Nudix_hydrolase"/>
</dbReference>
<dbReference type="InterPro" id="IPR015797">
    <property type="entry name" value="NUDIX_hydrolase-like_dom_sf"/>
</dbReference>
<dbReference type="GO" id="GO:0000166">
    <property type="term" value="F:nucleotide binding"/>
    <property type="evidence" value="ECO:0007669"/>
    <property type="project" value="UniProtKB-KW"/>
</dbReference>
<dbReference type="PROSITE" id="PS51462">
    <property type="entry name" value="NUDIX"/>
    <property type="match status" value="1"/>
</dbReference>
<dbReference type="InterPro" id="IPR000086">
    <property type="entry name" value="NUDIX_hydrolase_dom"/>
</dbReference>
<dbReference type="PROSITE" id="PS00893">
    <property type="entry name" value="NUDIX_BOX"/>
    <property type="match status" value="1"/>
</dbReference>
<organism evidence="8">
    <name type="scientific">Schlesneria paludicola</name>
    <dbReference type="NCBI Taxonomy" id="360056"/>
    <lineage>
        <taxon>Bacteria</taxon>
        <taxon>Pseudomonadati</taxon>
        <taxon>Planctomycetota</taxon>
        <taxon>Planctomycetia</taxon>
        <taxon>Planctomycetales</taxon>
        <taxon>Planctomycetaceae</taxon>
        <taxon>Schlesneria</taxon>
    </lineage>
</organism>
<evidence type="ECO:0000259" key="7">
    <source>
        <dbReference type="PROSITE" id="PS51462"/>
    </source>
</evidence>
<comment type="similarity">
    <text evidence="1 6">Belongs to the Nudix hydrolase family.</text>
</comment>
<evidence type="ECO:0000256" key="3">
    <source>
        <dbReference type="ARBA" id="ARBA00022741"/>
    </source>
</evidence>
<evidence type="ECO:0000256" key="5">
    <source>
        <dbReference type="ARBA" id="ARBA00032644"/>
    </source>
</evidence>
<protein>
    <recommendedName>
        <fullName evidence="2">Bis(5'-nucleosyl)-tetraphosphatase [asymmetrical]</fullName>
    </recommendedName>
    <alternativeName>
        <fullName evidence="5">Diadenosine 5',5'''-P1,P4-tetraphosphate asymmetrical hydrolase</fullName>
    </alternativeName>
</protein>
<dbReference type="Gene3D" id="3.90.79.10">
    <property type="entry name" value="Nucleoside Triphosphate Pyrophosphohydrolase"/>
    <property type="match status" value="1"/>
</dbReference>
<dbReference type="PANTHER" id="PTHR21340">
    <property type="entry name" value="DIADENOSINE 5,5-P1,P4-TETRAPHOSPHATE PYROPHOSPHOHYDROLASE MUTT"/>
    <property type="match status" value="1"/>
</dbReference>
<dbReference type="AlphaFoldDB" id="A0A7C4LN31"/>
<name>A0A7C4LN31_9PLAN</name>
<feature type="domain" description="Nudix hydrolase" evidence="7">
    <location>
        <begin position="2"/>
        <end position="136"/>
    </location>
</feature>
<proteinExistence type="inferred from homology"/>
<dbReference type="InterPro" id="IPR003565">
    <property type="entry name" value="Tetra_PHTase"/>
</dbReference>
<gene>
    <name evidence="8" type="ORF">ENS64_11345</name>
</gene>
<dbReference type="InterPro" id="IPR020084">
    <property type="entry name" value="NUDIX_hydrolase_CS"/>
</dbReference>
<evidence type="ECO:0000256" key="2">
    <source>
        <dbReference type="ARBA" id="ARBA00018911"/>
    </source>
</evidence>
<evidence type="ECO:0000313" key="8">
    <source>
        <dbReference type="EMBL" id="HGT39838.1"/>
    </source>
</evidence>
<comment type="caution">
    <text evidence="8">The sequence shown here is derived from an EMBL/GenBank/DDBJ whole genome shotgun (WGS) entry which is preliminary data.</text>
</comment>
<evidence type="ECO:0000256" key="4">
    <source>
        <dbReference type="ARBA" id="ARBA00022801"/>
    </source>
</evidence>
<dbReference type="SUPFAM" id="SSF55811">
    <property type="entry name" value="Nudix"/>
    <property type="match status" value="1"/>
</dbReference>
<sequence length="143" mass="16769">MHKVRACGVLLFRREPELSFLVMKHARRLDLPKGHLEPGETEAECALRELSEETGIPAAAVRLEPDFRYEEVYYPHEARFGPGRVEKTLVVFLGWLLENHPIRLTEHIGYDWLKWDPPHKLQKNTFDPLLAEVAAYFRERRLP</sequence>
<dbReference type="CDD" id="cd03428">
    <property type="entry name" value="NUDIX_Ap4A_Nudt2"/>
    <property type="match status" value="1"/>
</dbReference>